<evidence type="ECO:0000313" key="5">
    <source>
        <dbReference type="EMBL" id="MQS04358.1"/>
    </source>
</evidence>
<feature type="transmembrane region" description="Helical" evidence="2">
    <location>
        <begin position="73"/>
        <end position="94"/>
    </location>
</feature>
<organism evidence="5 6">
    <name type="scientific">Streptomyces alkaliterrae</name>
    <dbReference type="NCBI Taxonomy" id="2213162"/>
    <lineage>
        <taxon>Bacteria</taxon>
        <taxon>Bacillati</taxon>
        <taxon>Actinomycetota</taxon>
        <taxon>Actinomycetes</taxon>
        <taxon>Kitasatosporales</taxon>
        <taxon>Streptomycetaceae</taxon>
        <taxon>Streptomyces</taxon>
    </lineage>
</organism>
<dbReference type="PANTHER" id="PTHR43156:SF2">
    <property type="entry name" value="STAGE II SPORULATION PROTEIN E"/>
    <property type="match status" value="1"/>
</dbReference>
<keyword evidence="2" id="KW-0472">Membrane</keyword>
<dbReference type="InterPro" id="IPR036457">
    <property type="entry name" value="PPM-type-like_dom_sf"/>
</dbReference>
<dbReference type="EMBL" id="VJYK02000276">
    <property type="protein sequence ID" value="MQS04358.1"/>
    <property type="molecule type" value="Genomic_DNA"/>
</dbReference>
<dbReference type="FunFam" id="3.60.40.10:FF:000058">
    <property type="entry name" value="Stage II sporulation protein E"/>
    <property type="match status" value="1"/>
</dbReference>
<dbReference type="Pfam" id="PF07228">
    <property type="entry name" value="SpoIIE"/>
    <property type="match status" value="1"/>
</dbReference>
<sequence>MLVAGLIGLTLLAVLLGAFADEEWRHVPFLVFLPAFTAGIGTVRQTGIAAAWVVLAESAALLHRPLPAVSANVAMLSFSVVLSALSIVGCGIRIRQQQEINRLRSVSAALQRQMLRPLPVRLRDVTVDGVYEPVEEDSMVGGDVYEVVESPFGVRLLIADVQGKGLPALGAAFAVLMAFREAAQRERELADVAVALDEAVARYNAYAKQQERAPERFVTALLLCFAEGRAAELVNCGHIPPYHVRAGRAEPLPVRETGLPLGLGALADEPRVAEPLPSTAEGTLVLCTDGVTEARGPDGTFYPLHSRLRALAATPADGLAAALDQDLHGFAGDRLRDDVALLTVRTD</sequence>
<evidence type="ECO:0000256" key="1">
    <source>
        <dbReference type="ARBA" id="ARBA00022801"/>
    </source>
</evidence>
<dbReference type="Gene3D" id="3.60.40.10">
    <property type="entry name" value="PPM-type phosphatase domain"/>
    <property type="match status" value="1"/>
</dbReference>
<protein>
    <submittedName>
        <fullName evidence="4">Serine/threonine-protein phosphatase</fullName>
    </submittedName>
    <submittedName>
        <fullName evidence="5">SpoIIE family protein phosphatase</fullName>
    </submittedName>
</protein>
<reference evidence="5 6" key="1">
    <citation type="submission" date="2019-10" db="EMBL/GenBank/DDBJ databases">
        <title>Streptomyces sp. nov., a novel actinobacterium isolated from alkaline environment.</title>
        <authorList>
            <person name="Golinska P."/>
        </authorList>
    </citation>
    <scope>NUCLEOTIDE SEQUENCE [LARGE SCALE GENOMIC DNA]</scope>
    <source>
        <strain evidence="5 6">OF1</strain>
    </source>
</reference>
<dbReference type="GO" id="GO:0016791">
    <property type="term" value="F:phosphatase activity"/>
    <property type="evidence" value="ECO:0007669"/>
    <property type="project" value="TreeGrafter"/>
</dbReference>
<reference evidence="7" key="2">
    <citation type="submission" date="2020-05" db="EMBL/GenBank/DDBJ databases">
        <title>Classification of alakaliphilic streptomycetes isolated from an alkaline soil next to Lonar Crater, India and a proposal for the recognition of Streptomyces alkaliterrae sp. nov.</title>
        <authorList>
            <person name="Golinska P."/>
        </authorList>
    </citation>
    <scope>NUCLEOTIDE SEQUENCE [LARGE SCALE GENOMIC DNA]</scope>
    <source>
        <strain evidence="7">OF8</strain>
    </source>
</reference>
<name>A0A5P0YVN5_9ACTN</name>
<keyword evidence="2" id="KW-0812">Transmembrane</keyword>
<dbReference type="SMART" id="SM00331">
    <property type="entry name" value="PP2C_SIG"/>
    <property type="match status" value="1"/>
</dbReference>
<dbReference type="EMBL" id="JABJXA010000085">
    <property type="protein sequence ID" value="MBB1260214.1"/>
    <property type="molecule type" value="Genomic_DNA"/>
</dbReference>
<dbReference type="OrthoDB" id="311904at2"/>
<dbReference type="InterPro" id="IPR001932">
    <property type="entry name" value="PPM-type_phosphatase-like_dom"/>
</dbReference>
<comment type="caution">
    <text evidence="5">The sequence shown here is derived from an EMBL/GenBank/DDBJ whole genome shotgun (WGS) entry which is preliminary data.</text>
</comment>
<dbReference type="Proteomes" id="UP000517765">
    <property type="component" value="Unassembled WGS sequence"/>
</dbReference>
<dbReference type="InterPro" id="IPR052016">
    <property type="entry name" value="Bact_Sigma-Reg"/>
</dbReference>
<dbReference type="SUPFAM" id="SSF81606">
    <property type="entry name" value="PP2C-like"/>
    <property type="match status" value="1"/>
</dbReference>
<evidence type="ECO:0000313" key="4">
    <source>
        <dbReference type="EMBL" id="MBB1260214.1"/>
    </source>
</evidence>
<dbReference type="Proteomes" id="UP000320857">
    <property type="component" value="Unassembled WGS sequence"/>
</dbReference>
<keyword evidence="2" id="KW-1133">Transmembrane helix</keyword>
<proteinExistence type="predicted"/>
<accession>A0A5P0YVN5</accession>
<feature type="domain" description="PPM-type phosphatase" evidence="3">
    <location>
        <begin position="125"/>
        <end position="346"/>
    </location>
</feature>
<dbReference type="AlphaFoldDB" id="A0A5P0YVN5"/>
<evidence type="ECO:0000259" key="3">
    <source>
        <dbReference type="SMART" id="SM00331"/>
    </source>
</evidence>
<evidence type="ECO:0000313" key="7">
    <source>
        <dbReference type="Proteomes" id="UP000517765"/>
    </source>
</evidence>
<keyword evidence="1" id="KW-0378">Hydrolase</keyword>
<evidence type="ECO:0000256" key="2">
    <source>
        <dbReference type="SAM" id="Phobius"/>
    </source>
</evidence>
<keyword evidence="6" id="KW-1185">Reference proteome</keyword>
<gene>
    <name evidence="5" type="ORF">FNX44_021290</name>
    <name evidence="4" type="ORF">H3147_15435</name>
</gene>
<dbReference type="PANTHER" id="PTHR43156">
    <property type="entry name" value="STAGE II SPORULATION PROTEIN E-RELATED"/>
    <property type="match status" value="1"/>
</dbReference>
<evidence type="ECO:0000313" key="6">
    <source>
        <dbReference type="Proteomes" id="UP000320857"/>
    </source>
</evidence>
<reference evidence="4" key="3">
    <citation type="journal article" name="Syst. Appl. Microbiol.">
        <title>Streptomyces alkaliterrae sp. nov., isolated from an alkaline soil, and emended descriptions of Streptomyces alkaliphilus, Streptomyces calidiresistens and Streptomyces durbertensis.</title>
        <authorList>
            <person name="Swiecimska M."/>
            <person name="Golinska P."/>
            <person name="Nouioui I."/>
            <person name="Wypij M."/>
            <person name="Rai M."/>
            <person name="Sangal V."/>
            <person name="Goodfellow M."/>
        </authorList>
    </citation>
    <scope>NUCLEOTIDE SEQUENCE</scope>
    <source>
        <strain evidence="4">OF8</strain>
    </source>
</reference>